<evidence type="ECO:0000313" key="4">
    <source>
        <dbReference type="Proteomes" id="UP000198575"/>
    </source>
</evidence>
<evidence type="ECO:0000256" key="1">
    <source>
        <dbReference type="ARBA" id="ARBA00009091"/>
    </source>
</evidence>
<accession>A0A1I4ZEJ8</accession>
<evidence type="ECO:0000313" key="3">
    <source>
        <dbReference type="EMBL" id="SFN48658.1"/>
    </source>
</evidence>
<dbReference type="SMART" id="SM00935">
    <property type="entry name" value="OmpH"/>
    <property type="match status" value="1"/>
</dbReference>
<dbReference type="STRING" id="578942.SAMN05216289_12521"/>
<dbReference type="GO" id="GO:0051082">
    <property type="term" value="F:unfolded protein binding"/>
    <property type="evidence" value="ECO:0007669"/>
    <property type="project" value="InterPro"/>
</dbReference>
<keyword evidence="2" id="KW-0732">Signal</keyword>
<sequence length="168" mass="18948">MALALGLASSAGAQSPAMRIGYVDMKRLLDNAPQVMAGRQKLEREFAPRDAALNADEARLASMRSRYERENAGMNRSDAEALRREIDALDRSIKRNRENLRSELKTRSDQELDRSWREINNAVIEFAREQGIDLIVPSPVVYASPRIDVTDQVLERLRREQGARGATP</sequence>
<dbReference type="SUPFAM" id="SSF111384">
    <property type="entry name" value="OmpH-like"/>
    <property type="match status" value="1"/>
</dbReference>
<dbReference type="GO" id="GO:0050821">
    <property type="term" value="P:protein stabilization"/>
    <property type="evidence" value="ECO:0007669"/>
    <property type="project" value="TreeGrafter"/>
</dbReference>
<dbReference type="Pfam" id="PF03938">
    <property type="entry name" value="OmpH"/>
    <property type="match status" value="1"/>
</dbReference>
<comment type="similarity">
    <text evidence="1">Belongs to the Skp family.</text>
</comment>
<dbReference type="EMBL" id="FOVF01000025">
    <property type="protein sequence ID" value="SFN48658.1"/>
    <property type="molecule type" value="Genomic_DNA"/>
</dbReference>
<dbReference type="GO" id="GO:0005829">
    <property type="term" value="C:cytosol"/>
    <property type="evidence" value="ECO:0007669"/>
    <property type="project" value="TreeGrafter"/>
</dbReference>
<dbReference type="AlphaFoldDB" id="A0A1I4ZEJ8"/>
<organism evidence="3 4">
    <name type="scientific">Dokdonella immobilis</name>
    <dbReference type="NCBI Taxonomy" id="578942"/>
    <lineage>
        <taxon>Bacteria</taxon>
        <taxon>Pseudomonadati</taxon>
        <taxon>Pseudomonadota</taxon>
        <taxon>Gammaproteobacteria</taxon>
        <taxon>Lysobacterales</taxon>
        <taxon>Rhodanobacteraceae</taxon>
        <taxon>Dokdonella</taxon>
    </lineage>
</organism>
<name>A0A1I4ZEJ8_9GAMM</name>
<evidence type="ECO:0000256" key="2">
    <source>
        <dbReference type="ARBA" id="ARBA00022729"/>
    </source>
</evidence>
<reference evidence="3 4" key="1">
    <citation type="submission" date="2016-10" db="EMBL/GenBank/DDBJ databases">
        <authorList>
            <person name="de Groot N.N."/>
        </authorList>
    </citation>
    <scope>NUCLEOTIDE SEQUENCE [LARGE SCALE GENOMIC DNA]</scope>
    <source>
        <strain evidence="3 4">CGMCC 1.7659</strain>
    </source>
</reference>
<dbReference type="InterPro" id="IPR005632">
    <property type="entry name" value="Chaperone_Skp"/>
</dbReference>
<dbReference type="PANTHER" id="PTHR35089:SF1">
    <property type="entry name" value="CHAPERONE PROTEIN SKP"/>
    <property type="match status" value="1"/>
</dbReference>
<dbReference type="Proteomes" id="UP000198575">
    <property type="component" value="Unassembled WGS sequence"/>
</dbReference>
<proteinExistence type="inferred from homology"/>
<dbReference type="InterPro" id="IPR024930">
    <property type="entry name" value="Skp_dom_sf"/>
</dbReference>
<dbReference type="Gene3D" id="3.30.910.20">
    <property type="entry name" value="Skp domain"/>
    <property type="match status" value="1"/>
</dbReference>
<keyword evidence="4" id="KW-1185">Reference proteome</keyword>
<dbReference type="PANTHER" id="PTHR35089">
    <property type="entry name" value="CHAPERONE PROTEIN SKP"/>
    <property type="match status" value="1"/>
</dbReference>
<protein>
    <submittedName>
        <fullName evidence="3">Periplasmic chaperone for outer membrane proteins Skp</fullName>
    </submittedName>
</protein>
<gene>
    <name evidence="3" type="ORF">SAMN05216289_12521</name>
</gene>